<protein>
    <recommendedName>
        <fullName evidence="4">Right handed beta helix domain-containing protein</fullName>
    </recommendedName>
</protein>
<evidence type="ECO:0008006" key="4">
    <source>
        <dbReference type="Google" id="ProtNLM"/>
    </source>
</evidence>
<dbReference type="EMBL" id="JACHFL010000003">
    <property type="protein sequence ID" value="MBB5362408.1"/>
    <property type="molecule type" value="Genomic_DNA"/>
</dbReference>
<reference evidence="2 3" key="1">
    <citation type="submission" date="2020-08" db="EMBL/GenBank/DDBJ databases">
        <title>Genomic Encyclopedia of Type Strains, Phase IV (KMG-IV): sequencing the most valuable type-strain genomes for metagenomic binning, comparative biology and taxonomic classification.</title>
        <authorList>
            <person name="Goeker M."/>
        </authorList>
    </citation>
    <scope>NUCLEOTIDE SEQUENCE [LARGE SCALE GENOMIC DNA]</scope>
    <source>
        <strain evidence="2 3">DSM 27939</strain>
    </source>
</reference>
<dbReference type="AlphaFoldDB" id="A0A7W8JTC0"/>
<proteinExistence type="predicted"/>
<keyword evidence="3" id="KW-1185">Reference proteome</keyword>
<evidence type="ECO:0000256" key="1">
    <source>
        <dbReference type="SAM" id="SignalP"/>
    </source>
</evidence>
<dbReference type="RefSeq" id="WP_189366211.1">
    <property type="nucleotide sequence ID" value="NZ_JACHFL010000003.1"/>
</dbReference>
<organism evidence="2 3">
    <name type="scientific">Deinococcus humi</name>
    <dbReference type="NCBI Taxonomy" id="662880"/>
    <lineage>
        <taxon>Bacteria</taxon>
        <taxon>Thermotogati</taxon>
        <taxon>Deinococcota</taxon>
        <taxon>Deinococci</taxon>
        <taxon>Deinococcales</taxon>
        <taxon>Deinococcaceae</taxon>
        <taxon>Deinococcus</taxon>
    </lineage>
</organism>
<dbReference type="PROSITE" id="PS51257">
    <property type="entry name" value="PROKAR_LIPOPROTEIN"/>
    <property type="match status" value="1"/>
</dbReference>
<comment type="caution">
    <text evidence="2">The sequence shown here is derived from an EMBL/GenBank/DDBJ whole genome shotgun (WGS) entry which is preliminary data.</text>
</comment>
<dbReference type="SUPFAM" id="SSF51126">
    <property type="entry name" value="Pectin lyase-like"/>
    <property type="match status" value="1"/>
</dbReference>
<accession>A0A7W8JTC0</accession>
<feature type="chain" id="PRO_5031390204" description="Right handed beta helix domain-containing protein" evidence="1">
    <location>
        <begin position="23"/>
        <end position="423"/>
    </location>
</feature>
<dbReference type="Proteomes" id="UP000552709">
    <property type="component" value="Unassembled WGS sequence"/>
</dbReference>
<sequence length="423" mass="46137">MRITVCAALMFGALTVTLTACAPYVDTRAIVPENDPSEGPAYAGPLVITRGGTYQGNWQSFDPEVAAVTIKTRERVVIENSFLRGRGNLIRGINVNLIVRNTTGYGLNPLTNGSFPGRFLSVEDVLNLVVENNNLFGTSGIYVHLFKGNPAAGQTIRILRNRIRNVDGRYVDYRGKFTDKRYYVQAIQFNRVARVPNIEIAWNEVINEPGKSAVEDNFSMYESSGTASSPIRIHDNYIDGAYAANPLKAQKYSGGGILLGDGKKDDMDIAGGYAEVYNNQIINTSNHGIGLAGGHHHKVYGNRIVSAGLLPGGVIDPNANVGLYVWNINGSAKNNARTFINNSIQKNIVGWKRFGPAGKVYYHNLWTPSCLESAGNICKDNEAWPDPVGDDIASEEFARWQQKLSEAKVIVGVHNSVSKATSP</sequence>
<evidence type="ECO:0000313" key="3">
    <source>
        <dbReference type="Proteomes" id="UP000552709"/>
    </source>
</evidence>
<dbReference type="InterPro" id="IPR011050">
    <property type="entry name" value="Pectin_lyase_fold/virulence"/>
</dbReference>
<name>A0A7W8JTC0_9DEIO</name>
<dbReference type="InterPro" id="IPR006626">
    <property type="entry name" value="PbH1"/>
</dbReference>
<feature type="signal peptide" evidence="1">
    <location>
        <begin position="1"/>
        <end position="22"/>
    </location>
</feature>
<keyword evidence="1" id="KW-0732">Signal</keyword>
<evidence type="ECO:0000313" key="2">
    <source>
        <dbReference type="EMBL" id="MBB5362408.1"/>
    </source>
</evidence>
<gene>
    <name evidence="2" type="ORF">HNQ08_001503</name>
</gene>
<dbReference type="SMART" id="SM00710">
    <property type="entry name" value="PbH1"/>
    <property type="match status" value="5"/>
</dbReference>